<evidence type="ECO:0000313" key="3">
    <source>
        <dbReference type="Proteomes" id="UP000179588"/>
    </source>
</evidence>
<evidence type="ECO:0000313" key="2">
    <source>
        <dbReference type="EMBL" id="OHT23218.1"/>
    </source>
</evidence>
<sequence length="152" mass="16802">MFIKIFTRLFNWQPKPLAYNQYAKVLNDNYQISSQNPATLTYKESGYLLIKSQGEVHVRCNGLLVLRLKRNINIITIGWIGNKTQILDIKHNIFTSSRGFTSSNSRHYSTTTTSSESSSSSHEQRSSNSNDSYECSSSGSDSCGGDSGGGGD</sequence>
<keyword evidence="3" id="KW-1185">Reference proteome</keyword>
<feature type="compositionally biased region" description="Low complexity" evidence="1">
    <location>
        <begin position="101"/>
        <end position="144"/>
    </location>
</feature>
<dbReference type="Proteomes" id="UP000179588">
    <property type="component" value="Unassembled WGS sequence"/>
</dbReference>
<dbReference type="OrthoDB" id="6466775at2"/>
<proteinExistence type="predicted"/>
<gene>
    <name evidence="2" type="ORF">A3Q29_07285</name>
</gene>
<evidence type="ECO:0000256" key="1">
    <source>
        <dbReference type="SAM" id="MobiDB-lite"/>
    </source>
</evidence>
<reference evidence="2 3" key="1">
    <citation type="submission" date="2016-03" db="EMBL/GenBank/DDBJ databases">
        <title>Genome sequence of Providencia stuartii strain, isolated from the salivary glands of larval Lucilia sericata.</title>
        <authorList>
            <person name="Yuan Y."/>
            <person name="Zhang Y."/>
            <person name="Fu S."/>
            <person name="Crippen T.L."/>
            <person name="Visi D."/>
            <person name="Benbow M.E."/>
            <person name="Allen M."/>
            <person name="Tomberlin J.K."/>
            <person name="Sze S.-H."/>
            <person name="Tarone A.M."/>
        </authorList>
    </citation>
    <scope>NUCLEOTIDE SEQUENCE [LARGE SCALE GENOMIC DNA]</scope>
    <source>
        <strain evidence="2 3">Crippen</strain>
    </source>
</reference>
<dbReference type="EMBL" id="LVIE01000190">
    <property type="protein sequence ID" value="OHT23218.1"/>
    <property type="molecule type" value="Genomic_DNA"/>
</dbReference>
<dbReference type="AlphaFoldDB" id="A0A1S1HMA3"/>
<feature type="region of interest" description="Disordered" evidence="1">
    <location>
        <begin position="96"/>
        <end position="152"/>
    </location>
</feature>
<protein>
    <submittedName>
        <fullName evidence="2">Uncharacterized protein</fullName>
    </submittedName>
</protein>
<accession>A0A1S1HMA3</accession>
<name>A0A1S1HMA3_PROST</name>
<comment type="caution">
    <text evidence="2">The sequence shown here is derived from an EMBL/GenBank/DDBJ whole genome shotgun (WGS) entry which is preliminary data.</text>
</comment>
<dbReference type="RefSeq" id="WP_070929191.1">
    <property type="nucleotide sequence ID" value="NZ_VAUE01000016.1"/>
</dbReference>
<organism evidence="2 3">
    <name type="scientific">Providencia stuartii</name>
    <dbReference type="NCBI Taxonomy" id="588"/>
    <lineage>
        <taxon>Bacteria</taxon>
        <taxon>Pseudomonadati</taxon>
        <taxon>Pseudomonadota</taxon>
        <taxon>Gammaproteobacteria</taxon>
        <taxon>Enterobacterales</taxon>
        <taxon>Morganellaceae</taxon>
        <taxon>Providencia</taxon>
    </lineage>
</organism>